<evidence type="ECO:0000313" key="3">
    <source>
        <dbReference type="Proteomes" id="UP000317770"/>
    </source>
</evidence>
<organism evidence="2 3">
    <name type="scientific">Peribacillus simplex</name>
    <dbReference type="NCBI Taxonomy" id="1478"/>
    <lineage>
        <taxon>Bacteria</taxon>
        <taxon>Bacillati</taxon>
        <taxon>Bacillota</taxon>
        <taxon>Bacilli</taxon>
        <taxon>Bacillales</taxon>
        <taxon>Bacillaceae</taxon>
        <taxon>Peribacillus</taxon>
    </lineage>
</organism>
<dbReference type="Proteomes" id="UP000317770">
    <property type="component" value="Unassembled WGS sequence"/>
</dbReference>
<feature type="region of interest" description="Disordered" evidence="1">
    <location>
        <begin position="1"/>
        <end position="29"/>
    </location>
</feature>
<dbReference type="AlphaFoldDB" id="A0A8B5XWB8"/>
<evidence type="ECO:0000256" key="1">
    <source>
        <dbReference type="SAM" id="MobiDB-lite"/>
    </source>
</evidence>
<accession>A0A8B5XWB8</accession>
<protein>
    <submittedName>
        <fullName evidence="2">Uncharacterized protein</fullName>
    </submittedName>
</protein>
<comment type="caution">
    <text evidence="2">The sequence shown here is derived from an EMBL/GenBank/DDBJ whole genome shotgun (WGS) entry which is preliminary data.</text>
</comment>
<proteinExistence type="predicted"/>
<reference evidence="2 3" key="1">
    <citation type="submission" date="2019-07" db="EMBL/GenBank/DDBJ databases">
        <title>Genome assembly of Bacillus simplex strain GGC-P6A.</title>
        <authorList>
            <person name="Jennings M.E."/>
            <person name="Barton H.A."/>
        </authorList>
    </citation>
    <scope>NUCLEOTIDE SEQUENCE [LARGE SCALE GENOMIC DNA]</scope>
    <source>
        <strain evidence="2 3">GGC-P6A</strain>
    </source>
</reference>
<gene>
    <name evidence="2" type="ORF">FQP34_17490</name>
</gene>
<evidence type="ECO:0000313" key="2">
    <source>
        <dbReference type="EMBL" id="TVX79129.1"/>
    </source>
</evidence>
<dbReference type="EMBL" id="VNKI01000008">
    <property type="protein sequence ID" value="TVX79129.1"/>
    <property type="molecule type" value="Genomic_DNA"/>
</dbReference>
<sequence length="64" mass="7036">MIGVEGRDSCGKSESRGDPADAKRLEGSRTARGKRVPYVPINVRVIQTKKLQANSLFLEFVCSL</sequence>
<name>A0A8B5XWB8_9BACI</name>